<protein>
    <submittedName>
        <fullName evidence="2">Uncharacterized protein</fullName>
    </submittedName>
</protein>
<comment type="caution">
    <text evidence="2">The sequence shown here is derived from an EMBL/GenBank/DDBJ whole genome shotgun (WGS) entry which is preliminary data.</text>
</comment>
<evidence type="ECO:0000256" key="1">
    <source>
        <dbReference type="SAM" id="Phobius"/>
    </source>
</evidence>
<reference evidence="3" key="1">
    <citation type="journal article" date="2019" name="Int. J. Syst. Evol. Microbiol.">
        <title>The Global Catalogue of Microorganisms (GCM) 10K type strain sequencing project: providing services to taxonomists for standard genome sequencing and annotation.</title>
        <authorList>
            <consortium name="The Broad Institute Genomics Platform"/>
            <consortium name="The Broad Institute Genome Sequencing Center for Infectious Disease"/>
            <person name="Wu L."/>
            <person name="Ma J."/>
        </authorList>
    </citation>
    <scope>NUCLEOTIDE SEQUENCE [LARGE SCALE GENOMIC DNA]</scope>
    <source>
        <strain evidence="3">KCTC 23707</strain>
    </source>
</reference>
<feature type="transmembrane region" description="Helical" evidence="1">
    <location>
        <begin position="85"/>
        <end position="102"/>
    </location>
</feature>
<gene>
    <name evidence="2" type="ORF">ACFSMZ_00385</name>
</gene>
<proteinExistence type="predicted"/>
<feature type="non-terminal residue" evidence="2">
    <location>
        <position position="1"/>
    </location>
</feature>
<name>A0ABW5DCL7_9HYPH</name>
<keyword evidence="1" id="KW-0472">Membrane</keyword>
<dbReference type="EMBL" id="JBHUIR010000001">
    <property type="protein sequence ID" value="MFD2258225.1"/>
    <property type="molecule type" value="Genomic_DNA"/>
</dbReference>
<keyword evidence="1" id="KW-1133">Transmembrane helix</keyword>
<evidence type="ECO:0000313" key="2">
    <source>
        <dbReference type="EMBL" id="MFD2258225.1"/>
    </source>
</evidence>
<sequence length="107" mass="11163">NLNLPKLRDDLVGLVSLVGHCGPPSGSKPYFKVDPFNGGGSIGITAIASLYFPEWIPAAALAGAIFYLLAGVQHVRNHPTTAPEIAAMVSDLGIAAILIVYLCSLSF</sequence>
<dbReference type="Proteomes" id="UP001597373">
    <property type="component" value="Unassembled WGS sequence"/>
</dbReference>
<keyword evidence="3" id="KW-1185">Reference proteome</keyword>
<evidence type="ECO:0000313" key="3">
    <source>
        <dbReference type="Proteomes" id="UP001597373"/>
    </source>
</evidence>
<keyword evidence="1" id="KW-0812">Transmembrane</keyword>
<accession>A0ABW5DCL7</accession>
<organism evidence="2 3">
    <name type="scientific">Chelativorans composti</name>
    <dbReference type="NCBI Taxonomy" id="768533"/>
    <lineage>
        <taxon>Bacteria</taxon>
        <taxon>Pseudomonadati</taxon>
        <taxon>Pseudomonadota</taxon>
        <taxon>Alphaproteobacteria</taxon>
        <taxon>Hyphomicrobiales</taxon>
        <taxon>Phyllobacteriaceae</taxon>
        <taxon>Chelativorans</taxon>
    </lineage>
</organism>
<feature type="transmembrane region" description="Helical" evidence="1">
    <location>
        <begin position="55"/>
        <end position="73"/>
    </location>
</feature>